<evidence type="ECO:0000256" key="5">
    <source>
        <dbReference type="SAM" id="MobiDB-lite"/>
    </source>
</evidence>
<dbReference type="AlphaFoldDB" id="A0A9Q1MLD9"/>
<dbReference type="GO" id="GO:0008380">
    <property type="term" value="P:RNA splicing"/>
    <property type="evidence" value="ECO:0007669"/>
    <property type="project" value="UniProtKB-KW"/>
</dbReference>
<evidence type="ECO:0000256" key="4">
    <source>
        <dbReference type="PROSITE-ProRule" id="PRU00176"/>
    </source>
</evidence>
<feature type="region of interest" description="Disordered" evidence="5">
    <location>
        <begin position="153"/>
        <end position="319"/>
    </location>
</feature>
<organism evidence="7 8">
    <name type="scientific">Anisodus acutangulus</name>
    <dbReference type="NCBI Taxonomy" id="402998"/>
    <lineage>
        <taxon>Eukaryota</taxon>
        <taxon>Viridiplantae</taxon>
        <taxon>Streptophyta</taxon>
        <taxon>Embryophyta</taxon>
        <taxon>Tracheophyta</taxon>
        <taxon>Spermatophyta</taxon>
        <taxon>Magnoliopsida</taxon>
        <taxon>eudicotyledons</taxon>
        <taxon>Gunneridae</taxon>
        <taxon>Pentapetalae</taxon>
        <taxon>asterids</taxon>
        <taxon>lamiids</taxon>
        <taxon>Solanales</taxon>
        <taxon>Solanaceae</taxon>
        <taxon>Solanoideae</taxon>
        <taxon>Hyoscyameae</taxon>
        <taxon>Anisodus</taxon>
    </lineage>
</organism>
<name>A0A9Q1MLD9_9SOLA</name>
<feature type="compositionally biased region" description="Low complexity" evidence="5">
    <location>
        <begin position="253"/>
        <end position="267"/>
    </location>
</feature>
<dbReference type="InterPro" id="IPR012677">
    <property type="entry name" value="Nucleotide-bd_a/b_plait_sf"/>
</dbReference>
<dbReference type="GO" id="GO:0006397">
    <property type="term" value="P:mRNA processing"/>
    <property type="evidence" value="ECO:0007669"/>
    <property type="project" value="UniProtKB-KW"/>
</dbReference>
<feature type="compositionally biased region" description="Basic and acidic residues" evidence="5">
    <location>
        <begin position="216"/>
        <end position="228"/>
    </location>
</feature>
<keyword evidence="2" id="KW-0747">Spliceosome</keyword>
<feature type="compositionally biased region" description="Basic and acidic residues" evidence="5">
    <location>
        <begin position="309"/>
        <end position="319"/>
    </location>
</feature>
<feature type="compositionally biased region" description="Gly residues" evidence="5">
    <location>
        <begin position="60"/>
        <end position="69"/>
    </location>
</feature>
<dbReference type="Gene3D" id="3.30.70.330">
    <property type="match status" value="1"/>
</dbReference>
<keyword evidence="8" id="KW-1185">Reference proteome</keyword>
<comment type="caution">
    <text evidence="7">The sequence shown here is derived from an EMBL/GenBank/DDBJ whole genome shotgun (WGS) entry which is preliminary data.</text>
</comment>
<feature type="region of interest" description="Disordered" evidence="5">
    <location>
        <begin position="31"/>
        <end position="76"/>
    </location>
</feature>
<keyword evidence="1" id="KW-0507">mRNA processing</keyword>
<evidence type="ECO:0000259" key="6">
    <source>
        <dbReference type="PROSITE" id="PS50102"/>
    </source>
</evidence>
<protein>
    <recommendedName>
        <fullName evidence="6">RRM domain-containing protein</fullName>
    </recommendedName>
</protein>
<sequence>MPHHSHQGFFGKSFGSWNLEGQANPSHISTNLVHMRGRSYSPSPPRGYGRRGRSPSPRGGRYGGGGGGGRSRDDPTTLLVRNLRHDCRPEDLKKPFGQIGPVKDIYLPRDYYTREPRGFGFIQYLDPADAAEAKYQMDGQVFQGRQLTVVFAEENRKKPQEMRARERGSGRGGRNYDRRGTPPRYHNSPRYSRSPPPRGRDYYTPPKRRQYSRSVSPEEKRYSRERSYSPRGGQGRSYSQSPPREQSPPFNGSRSRSQSPVRVQSPPCNGSRSRSRSPVRARSPVRSHSRRRSPSQSHSRSPDAVHYSRNPDCDLSPRH</sequence>
<dbReference type="Pfam" id="PF00076">
    <property type="entry name" value="RRM_1"/>
    <property type="match status" value="1"/>
</dbReference>
<reference evidence="8" key="1">
    <citation type="journal article" date="2023" name="Proc. Natl. Acad. Sci. U.S.A.">
        <title>Genomic and structural basis for evolution of tropane alkaloid biosynthesis.</title>
        <authorList>
            <person name="Wanga Y.-J."/>
            <person name="Taina T."/>
            <person name="Yua J.-Y."/>
            <person name="Lia J."/>
            <person name="Xua B."/>
            <person name="Chenc J."/>
            <person name="D'Auriad J.C."/>
            <person name="Huanga J.-P."/>
            <person name="Huanga S.-X."/>
        </authorList>
    </citation>
    <scope>NUCLEOTIDE SEQUENCE [LARGE SCALE GENOMIC DNA]</scope>
    <source>
        <strain evidence="8">cv. KIB-2019</strain>
    </source>
</reference>
<dbReference type="GO" id="GO:0005681">
    <property type="term" value="C:spliceosomal complex"/>
    <property type="evidence" value="ECO:0007669"/>
    <property type="project" value="UniProtKB-KW"/>
</dbReference>
<dbReference type="EMBL" id="JAJAGQ010000006">
    <property type="protein sequence ID" value="KAJ8560856.1"/>
    <property type="molecule type" value="Genomic_DNA"/>
</dbReference>
<evidence type="ECO:0000313" key="8">
    <source>
        <dbReference type="Proteomes" id="UP001152561"/>
    </source>
</evidence>
<dbReference type="GO" id="GO:0003723">
    <property type="term" value="F:RNA binding"/>
    <property type="evidence" value="ECO:0007669"/>
    <property type="project" value="UniProtKB-UniRule"/>
</dbReference>
<evidence type="ECO:0000256" key="2">
    <source>
        <dbReference type="ARBA" id="ARBA00022728"/>
    </source>
</evidence>
<dbReference type="PANTHER" id="PTHR23147">
    <property type="entry name" value="SERINE/ARGININE RICH SPLICING FACTOR"/>
    <property type="match status" value="1"/>
</dbReference>
<dbReference type="SMART" id="SM00360">
    <property type="entry name" value="RRM"/>
    <property type="match status" value="1"/>
</dbReference>
<proteinExistence type="predicted"/>
<feature type="compositionally biased region" description="Low complexity" evidence="5">
    <location>
        <begin position="182"/>
        <end position="193"/>
    </location>
</feature>
<dbReference type="OrthoDB" id="439808at2759"/>
<evidence type="ECO:0000256" key="3">
    <source>
        <dbReference type="ARBA" id="ARBA00023187"/>
    </source>
</evidence>
<dbReference type="InterPro" id="IPR000504">
    <property type="entry name" value="RRM_dom"/>
</dbReference>
<dbReference type="InterPro" id="IPR035979">
    <property type="entry name" value="RBD_domain_sf"/>
</dbReference>
<accession>A0A9Q1MLD9</accession>
<feature type="domain" description="RRM" evidence="6">
    <location>
        <begin position="76"/>
        <end position="154"/>
    </location>
</feature>
<dbReference type="PROSITE" id="PS50102">
    <property type="entry name" value="RRM"/>
    <property type="match status" value="1"/>
</dbReference>
<keyword evidence="3" id="KW-0508">mRNA splicing</keyword>
<dbReference type="InterPro" id="IPR050907">
    <property type="entry name" value="SRSF"/>
</dbReference>
<dbReference type="Proteomes" id="UP001152561">
    <property type="component" value="Unassembled WGS sequence"/>
</dbReference>
<gene>
    <name evidence="7" type="ORF">K7X08_027046</name>
</gene>
<feature type="compositionally biased region" description="Basic residues" evidence="5">
    <location>
        <begin position="273"/>
        <end position="293"/>
    </location>
</feature>
<keyword evidence="4" id="KW-0694">RNA-binding</keyword>
<feature type="compositionally biased region" description="Basic and acidic residues" evidence="5">
    <location>
        <begin position="153"/>
        <end position="180"/>
    </location>
</feature>
<dbReference type="SUPFAM" id="SSF54928">
    <property type="entry name" value="RNA-binding domain, RBD"/>
    <property type="match status" value="1"/>
</dbReference>
<evidence type="ECO:0000313" key="7">
    <source>
        <dbReference type="EMBL" id="KAJ8560856.1"/>
    </source>
</evidence>
<evidence type="ECO:0000256" key="1">
    <source>
        <dbReference type="ARBA" id="ARBA00022664"/>
    </source>
</evidence>
<feature type="compositionally biased region" description="Polar residues" evidence="5">
    <location>
        <begin position="236"/>
        <end position="252"/>
    </location>
</feature>